<proteinExistence type="predicted"/>
<dbReference type="AlphaFoldDB" id="A0A831W7P1"/>
<organism evidence="2">
    <name type="scientific">Sedimenticola thiotaurini</name>
    <dbReference type="NCBI Taxonomy" id="1543721"/>
    <lineage>
        <taxon>Bacteria</taxon>
        <taxon>Pseudomonadati</taxon>
        <taxon>Pseudomonadota</taxon>
        <taxon>Gammaproteobacteria</taxon>
        <taxon>Chromatiales</taxon>
        <taxon>Sedimenticolaceae</taxon>
        <taxon>Sedimenticola</taxon>
    </lineage>
</organism>
<dbReference type="GO" id="GO:0003677">
    <property type="term" value="F:DNA binding"/>
    <property type="evidence" value="ECO:0007669"/>
    <property type="project" value="InterPro"/>
</dbReference>
<reference evidence="2" key="1">
    <citation type="journal article" date="2020" name="mSystems">
        <title>Genome- and Community-Level Interaction Insights into Carbon Utilization and Element Cycling Functions of Hydrothermarchaeota in Hydrothermal Sediment.</title>
        <authorList>
            <person name="Zhou Z."/>
            <person name="Liu Y."/>
            <person name="Xu W."/>
            <person name="Pan J."/>
            <person name="Luo Z.H."/>
            <person name="Li M."/>
        </authorList>
    </citation>
    <scope>NUCLEOTIDE SEQUENCE [LARGE SCALE GENOMIC DNA]</scope>
    <source>
        <strain evidence="2">HyVt-443</strain>
    </source>
</reference>
<sequence length="295" mass="32933">MTTTTRVRGFAPWRLHRQSRVLVEQVQAIIEEYNDQLPLTLRQIFYILVSNDAWPKTENAYKALGEKMNRGRRAGMIPWDAIRDDGHTYRSTGGYISLSHFWHTVRRDAEDFTLDRQQDQPRRLMLWCEAAGMVPQLMRVAEPYGIAVASGSGFDSVTAKYEAAQLITGNGPTTILHLGDYDPSGVHVHSALSEDLGAFVDAMGGDVEVIRIAVTPEQVDRYDLPTAPPKKEDKRSFDGDATTQCEALPPTILADLVREAIESRIDAVAYKATLAEEERLRAAAVATMERLLSSE</sequence>
<dbReference type="EMBL" id="DRKP01000113">
    <property type="protein sequence ID" value="HEB96741.1"/>
    <property type="molecule type" value="Genomic_DNA"/>
</dbReference>
<name>A0A831W7P1_9GAMM</name>
<feature type="compositionally biased region" description="Basic and acidic residues" evidence="1">
    <location>
        <begin position="222"/>
        <end position="238"/>
    </location>
</feature>
<evidence type="ECO:0000256" key="1">
    <source>
        <dbReference type="SAM" id="MobiDB-lite"/>
    </source>
</evidence>
<dbReference type="Proteomes" id="UP000886251">
    <property type="component" value="Unassembled WGS sequence"/>
</dbReference>
<dbReference type="GO" id="GO:0005694">
    <property type="term" value="C:chromosome"/>
    <property type="evidence" value="ECO:0007669"/>
    <property type="project" value="InterPro"/>
</dbReference>
<feature type="region of interest" description="Disordered" evidence="1">
    <location>
        <begin position="222"/>
        <end position="242"/>
    </location>
</feature>
<dbReference type="InterPro" id="IPR036078">
    <property type="entry name" value="Spo11/TopoVI_A_sf"/>
</dbReference>
<comment type="caution">
    <text evidence="2">The sequence shown here is derived from an EMBL/GenBank/DDBJ whole genome shotgun (WGS) entry which is preliminary data.</text>
</comment>
<protein>
    <recommendedName>
        <fullName evidence="3">DUF2399 domain-containing protein</fullName>
    </recommendedName>
</protein>
<evidence type="ECO:0000313" key="2">
    <source>
        <dbReference type="EMBL" id="HEB96741.1"/>
    </source>
</evidence>
<accession>A0A831W7P1</accession>
<dbReference type="SUPFAM" id="SSF56726">
    <property type="entry name" value="DNA topoisomerase IV, alpha subunit"/>
    <property type="match status" value="1"/>
</dbReference>
<gene>
    <name evidence="2" type="ORF">ENI96_09975</name>
</gene>
<evidence type="ECO:0008006" key="3">
    <source>
        <dbReference type="Google" id="ProtNLM"/>
    </source>
</evidence>